<dbReference type="Pfam" id="PF22751">
    <property type="entry name" value="DUF488-N3a"/>
    <property type="match status" value="1"/>
</dbReference>
<reference evidence="2" key="1">
    <citation type="journal article" date="2020" name="mSystems">
        <title>Genome- and Community-Level Interaction Insights into Carbon Utilization and Element Cycling Functions of Hydrothermarchaeota in Hydrothermal Sediment.</title>
        <authorList>
            <person name="Zhou Z."/>
            <person name="Liu Y."/>
            <person name="Xu W."/>
            <person name="Pan J."/>
            <person name="Luo Z.H."/>
            <person name="Li M."/>
        </authorList>
    </citation>
    <scope>NUCLEOTIDE SEQUENCE [LARGE SCALE GENOMIC DNA]</scope>
    <source>
        <strain evidence="2">SpSt-548</strain>
    </source>
</reference>
<gene>
    <name evidence="2" type="ORF">ENT08_03720</name>
</gene>
<dbReference type="InterPro" id="IPR054495">
    <property type="entry name" value="DUF488-N3a"/>
</dbReference>
<dbReference type="EMBL" id="DSXI01000216">
    <property type="protein sequence ID" value="HGS04832.1"/>
    <property type="molecule type" value="Genomic_DNA"/>
</dbReference>
<evidence type="ECO:0000259" key="1">
    <source>
        <dbReference type="Pfam" id="PF22751"/>
    </source>
</evidence>
<accession>A0A7V4LCQ7</accession>
<feature type="domain" description="DUF488" evidence="1">
    <location>
        <begin position="19"/>
        <end position="100"/>
    </location>
</feature>
<organism evidence="2">
    <name type="scientific">Desulfobacca acetoxidans</name>
    <dbReference type="NCBI Taxonomy" id="60893"/>
    <lineage>
        <taxon>Bacteria</taxon>
        <taxon>Pseudomonadati</taxon>
        <taxon>Thermodesulfobacteriota</taxon>
        <taxon>Desulfobaccia</taxon>
        <taxon>Desulfobaccales</taxon>
        <taxon>Desulfobaccaceae</taxon>
        <taxon>Desulfobacca</taxon>
    </lineage>
</organism>
<dbReference type="AlphaFoldDB" id="A0A7V4LCQ7"/>
<comment type="caution">
    <text evidence="2">The sequence shown here is derived from an EMBL/GenBank/DDBJ whole genome shotgun (WGS) entry which is preliminary data.</text>
</comment>
<proteinExistence type="predicted"/>
<name>A0A7V4LCQ7_9BACT</name>
<sequence length="127" mass="14725">MIFTSNFQTAGHLPQAAAISRGLPRGWQGRVYKALAPSWSLVNIADQTQFIRLYKAQVLDKLNARQVLRDLGGDDCILLCWEPPGEFCHRLVVAAWFKKELGLEVPEFNPKLRRHQEWLRKIKERRT</sequence>
<evidence type="ECO:0000313" key="2">
    <source>
        <dbReference type="EMBL" id="HGS04832.1"/>
    </source>
</evidence>
<protein>
    <recommendedName>
        <fullName evidence="1">DUF488 domain-containing protein</fullName>
    </recommendedName>
</protein>